<evidence type="ECO:0008006" key="2">
    <source>
        <dbReference type="Google" id="ProtNLM"/>
    </source>
</evidence>
<proteinExistence type="predicted"/>
<dbReference type="InterPro" id="IPR002052">
    <property type="entry name" value="DNA_methylase_N6_adenine_CS"/>
</dbReference>
<dbReference type="PROSITE" id="PS00092">
    <property type="entry name" value="N6_MTASE"/>
    <property type="match status" value="1"/>
</dbReference>
<dbReference type="GO" id="GO:0032259">
    <property type="term" value="P:methylation"/>
    <property type="evidence" value="ECO:0007669"/>
    <property type="project" value="InterPro"/>
</dbReference>
<gene>
    <name evidence="1" type="ORF">MSIBF_A2560003</name>
</gene>
<dbReference type="GO" id="GO:0008168">
    <property type="term" value="F:methyltransferase activity"/>
    <property type="evidence" value="ECO:0007669"/>
    <property type="project" value="InterPro"/>
</dbReference>
<sequence>MINKELLDGFKIKDMNSWENVNAELIITDPPFGIKFSGKNGNYHRNVENVYFTTSQNAFFQIYETVM</sequence>
<dbReference type="AlphaFoldDB" id="A0A098E9E6"/>
<accession>A0A098E9E6</accession>
<protein>
    <recommendedName>
        <fullName evidence="2">DNA methylase N-4/N-6 domain-containing protein</fullName>
    </recommendedName>
</protein>
<dbReference type="GO" id="GO:0003676">
    <property type="term" value="F:nucleic acid binding"/>
    <property type="evidence" value="ECO:0007669"/>
    <property type="project" value="InterPro"/>
</dbReference>
<dbReference type="EMBL" id="CCXY01000175">
    <property type="protein sequence ID" value="CEG12633.1"/>
    <property type="molecule type" value="Genomic_DNA"/>
</dbReference>
<evidence type="ECO:0000313" key="1">
    <source>
        <dbReference type="EMBL" id="CEG12633.1"/>
    </source>
</evidence>
<organism evidence="1">
    <name type="scientific">groundwater metagenome</name>
    <dbReference type="NCBI Taxonomy" id="717931"/>
    <lineage>
        <taxon>unclassified sequences</taxon>
        <taxon>metagenomes</taxon>
        <taxon>ecological metagenomes</taxon>
    </lineage>
</organism>
<reference evidence="1" key="1">
    <citation type="submission" date="2014-09" db="EMBL/GenBank/DDBJ databases">
        <authorList>
            <person name="Probst J Alexander"/>
        </authorList>
    </citation>
    <scope>NUCLEOTIDE SEQUENCE</scope>
</reference>
<name>A0A098E9E6_9ZZZZ</name>